<accession>A0A0M1P4U5</accession>
<organism evidence="3 4">
    <name type="scientific">Paenibacillus solani</name>
    <dbReference type="NCBI Taxonomy" id="1705565"/>
    <lineage>
        <taxon>Bacteria</taxon>
        <taxon>Bacillati</taxon>
        <taxon>Bacillota</taxon>
        <taxon>Bacilli</taxon>
        <taxon>Bacillales</taxon>
        <taxon>Paenibacillaceae</taxon>
        <taxon>Paenibacillus</taxon>
    </lineage>
</organism>
<feature type="domain" description="ADP ribosyltransferase" evidence="2">
    <location>
        <begin position="216"/>
        <end position="455"/>
    </location>
</feature>
<dbReference type="SUPFAM" id="SSF56399">
    <property type="entry name" value="ADP-ribosylation"/>
    <property type="match status" value="2"/>
</dbReference>
<reference evidence="4" key="1">
    <citation type="submission" date="2015-08" db="EMBL/GenBank/DDBJ databases">
        <title>Genome sequencing project for genomic taxonomy and phylogenomics of Bacillus-like bacteria.</title>
        <authorList>
            <person name="Liu B."/>
            <person name="Wang J."/>
            <person name="Zhu Y."/>
            <person name="Liu G."/>
            <person name="Chen Q."/>
            <person name="Chen Z."/>
            <person name="Lan J."/>
            <person name="Che J."/>
            <person name="Ge C."/>
            <person name="Shi H."/>
            <person name="Pan Z."/>
            <person name="Liu X."/>
        </authorList>
    </citation>
    <scope>NUCLEOTIDE SEQUENCE [LARGE SCALE GENOMIC DNA]</scope>
    <source>
        <strain evidence="4">FJAT-22460</strain>
    </source>
</reference>
<dbReference type="AlphaFoldDB" id="A0A0M1P4U5"/>
<name>A0A0M1P4U5_9BACL</name>
<evidence type="ECO:0000256" key="1">
    <source>
        <dbReference type="SAM" id="Coils"/>
    </source>
</evidence>
<dbReference type="InterPro" id="IPR003540">
    <property type="entry name" value="ADP-ribosyltransferase"/>
</dbReference>
<dbReference type="RefSeq" id="WP_054402382.1">
    <property type="nucleotide sequence ID" value="NZ_LIUT01000001.1"/>
</dbReference>
<dbReference type="Gene3D" id="3.90.176.10">
    <property type="entry name" value="Toxin ADP-ribosyltransferase, Chain A, domain 1"/>
    <property type="match status" value="3"/>
</dbReference>
<evidence type="ECO:0000313" key="3">
    <source>
        <dbReference type="EMBL" id="KOR89330.1"/>
    </source>
</evidence>
<feature type="coiled-coil region" evidence="1">
    <location>
        <begin position="28"/>
        <end position="107"/>
    </location>
</feature>
<dbReference type="EMBL" id="LIUT01000001">
    <property type="protein sequence ID" value="KOR89330.1"/>
    <property type="molecule type" value="Genomic_DNA"/>
</dbReference>
<keyword evidence="4" id="KW-1185">Reference proteome</keyword>
<dbReference type="PROSITE" id="PS51996">
    <property type="entry name" value="TR_MART"/>
    <property type="match status" value="1"/>
</dbReference>
<dbReference type="Proteomes" id="UP000036932">
    <property type="component" value="Unassembled WGS sequence"/>
</dbReference>
<sequence>MNHSIFTKKECAHLLNMIPEDIYQEFAANEEKKTPEEIKKEIDKLKEKTDTWKDELRSEEKNIVNDLNEPNKIQELNADLQKTQGKVEELSQEKKRTIETLDKLLEKSPKLEETTEIQVDVSEKNVNLKEGQSGYEIGYLAGSLKSEEREKDYLALSVPEGERVIYIGTSEDPNNILLKRDTSFSITNSSKVKSKKGDWVTKLTGWLLPKYTDSIKWAENLETKAHEQYEAIRYYTGELGYRSINHYLRSNQTKLLSKEELKNVLTAELNHLRYELEQKGKSENVIKEQLTQLEERLSKPGIDNTIHEIDAAMRRFSLKEDITVYRNTGEQELNKKEDFLQTTLGLDFSPLENFKTYEEYITKAIEIVKANKGKTNTALGYTSTATQKNTVFNKRPIRLEILVPKGTSAPYIDSISRFPNEKEVLLPRGSKFQITGASTVQEQGHNLLVIKAKLINS</sequence>
<dbReference type="Pfam" id="PF03496">
    <property type="entry name" value="ADPrib_exo_Tox"/>
    <property type="match status" value="1"/>
</dbReference>
<protein>
    <recommendedName>
        <fullName evidence="2">ADP ribosyltransferase domain-containing protein</fullName>
    </recommendedName>
</protein>
<dbReference type="GO" id="GO:0005576">
    <property type="term" value="C:extracellular region"/>
    <property type="evidence" value="ECO:0007669"/>
    <property type="project" value="InterPro"/>
</dbReference>
<dbReference type="OrthoDB" id="2637868at2"/>
<dbReference type="PATRIC" id="fig|1705565.3.peg.3846"/>
<gene>
    <name evidence="3" type="ORF">AM231_09370</name>
</gene>
<evidence type="ECO:0000313" key="4">
    <source>
        <dbReference type="Proteomes" id="UP000036932"/>
    </source>
</evidence>
<evidence type="ECO:0000259" key="2">
    <source>
        <dbReference type="Pfam" id="PF03496"/>
    </source>
</evidence>
<keyword evidence="1" id="KW-0175">Coiled coil</keyword>
<proteinExistence type="predicted"/>
<comment type="caution">
    <text evidence="3">The sequence shown here is derived from an EMBL/GenBank/DDBJ whole genome shotgun (WGS) entry which is preliminary data.</text>
</comment>